<evidence type="ECO:0000256" key="2">
    <source>
        <dbReference type="ARBA" id="ARBA00022478"/>
    </source>
</evidence>
<reference evidence="9" key="1">
    <citation type="journal article" date="2015" name="Nature">
        <title>Complex archaea that bridge the gap between prokaryotes and eukaryotes.</title>
        <authorList>
            <person name="Spang A."/>
            <person name="Saw J.H."/>
            <person name="Jorgensen S.L."/>
            <person name="Zaremba-Niedzwiedzka K."/>
            <person name="Martijn J."/>
            <person name="Lind A.E."/>
            <person name="van Eijk R."/>
            <person name="Schleper C."/>
            <person name="Guy L."/>
            <person name="Ettema T.J."/>
        </authorList>
    </citation>
    <scope>NUCLEOTIDE SEQUENCE</scope>
</reference>
<organism evidence="9">
    <name type="scientific">marine sediment metagenome</name>
    <dbReference type="NCBI Taxonomy" id="412755"/>
    <lineage>
        <taxon>unclassified sequences</taxon>
        <taxon>metagenomes</taxon>
        <taxon>ecological metagenomes</taxon>
    </lineage>
</organism>
<evidence type="ECO:0000256" key="5">
    <source>
        <dbReference type="ARBA" id="ARBA00022723"/>
    </source>
</evidence>
<accession>A0A0F9RT08</accession>
<sequence length="610" mass="66259">MKTTMGQLLINESLPPELRDYRRKLDKKSVKTLLRLVAERYPKNYNDIVGALMKIGADVATGYGKEASLNLDSLKIGQKAQRLRREIDIGVQQMIARGVDDKEIIRYVGRHVQSLRDTNFDEQLKAKNAMASQVESGARGNKAQFAAVNVGDMLVMDHRDNVIPIPILHSYAEGLDPVEYWAGSYGARKGMVDLKFATPKGGFLGKQLALAAHRLVVTEHDCGTANGIPIEADDPDNVGALLARSYGDHSQNTVITPKIHKILKRHETVVVRSPLTCQAKGGVCARCVGVRERGKLPDIGDNVGIAAAQAISEPVSQSALSSKHTGGMVGAGPTAAGFDAINQLVQVPKTFKEGAAIATVDGVVNAVEKAPQGGTFVHVAGERHYVAPGMKVHVKKGDAIEAGDVLSEGLPNPSTIVRYKGIGAGRWHFMRHFRNTLKASKIVANRRNIELLSRGLINHVRIVDPDGPPDTLPDDIVEFNTITRGYTPRPGTQSFQPQRARGMYLEEPALHYSIGTKVTPNVVRDLKQYGVKQVKAHSDVPSFAPEMVRAMETLAYAPDWMVQLGGFHLKKRLLTSVHRAAGTREHQESFIPALARGVELGKAPAGAGKY</sequence>
<evidence type="ECO:0000259" key="8">
    <source>
        <dbReference type="Pfam" id="PF04998"/>
    </source>
</evidence>
<dbReference type="GO" id="GO:0046872">
    <property type="term" value="F:metal ion binding"/>
    <property type="evidence" value="ECO:0007669"/>
    <property type="project" value="UniProtKB-KW"/>
</dbReference>
<keyword evidence="6" id="KW-0804">Transcription</keyword>
<gene>
    <name evidence="9" type="ORF">LCGC14_0557920</name>
</gene>
<proteinExistence type="predicted"/>
<dbReference type="PANTHER" id="PTHR19376">
    <property type="entry name" value="DNA-DIRECTED RNA POLYMERASE"/>
    <property type="match status" value="1"/>
</dbReference>
<dbReference type="InterPro" id="IPR045867">
    <property type="entry name" value="DNA-dir_RpoC_beta_prime"/>
</dbReference>
<evidence type="ECO:0000313" key="9">
    <source>
        <dbReference type="EMBL" id="KKN57859.1"/>
    </source>
</evidence>
<dbReference type="SUPFAM" id="SSF64484">
    <property type="entry name" value="beta and beta-prime subunits of DNA dependent RNA-polymerase"/>
    <property type="match status" value="1"/>
</dbReference>
<dbReference type="Gene3D" id="1.10.132.30">
    <property type="match status" value="1"/>
</dbReference>
<evidence type="ECO:0000256" key="1">
    <source>
        <dbReference type="ARBA" id="ARBA00012418"/>
    </source>
</evidence>
<dbReference type="PANTHER" id="PTHR19376:SF54">
    <property type="entry name" value="DNA-DIRECTED RNA POLYMERASE SUBUNIT BETA"/>
    <property type="match status" value="1"/>
</dbReference>
<name>A0A0F9RT08_9ZZZZ</name>
<feature type="domain" description="RNA polymerase Rpb1" evidence="8">
    <location>
        <begin position="174"/>
        <end position="464"/>
    </location>
</feature>
<dbReference type="Gene3D" id="1.10.1790.20">
    <property type="match status" value="1"/>
</dbReference>
<dbReference type="InterPro" id="IPR038120">
    <property type="entry name" value="Rpb1_funnel_sf"/>
</dbReference>
<dbReference type="InterPro" id="IPR007081">
    <property type="entry name" value="RNA_pol_Rpb1_5"/>
</dbReference>
<evidence type="ECO:0000256" key="6">
    <source>
        <dbReference type="ARBA" id="ARBA00023163"/>
    </source>
</evidence>
<dbReference type="EMBL" id="LAZR01000785">
    <property type="protein sequence ID" value="KKN57859.1"/>
    <property type="molecule type" value="Genomic_DNA"/>
</dbReference>
<keyword evidence="3" id="KW-0808">Transferase</keyword>
<protein>
    <recommendedName>
        <fullName evidence="1">DNA-directed RNA polymerase</fullName>
        <ecNumber evidence="1">2.7.7.6</ecNumber>
    </recommendedName>
</protein>
<comment type="caution">
    <text evidence="9">The sequence shown here is derived from an EMBL/GenBank/DDBJ whole genome shotgun (WGS) entry which is preliminary data.</text>
</comment>
<evidence type="ECO:0000256" key="7">
    <source>
        <dbReference type="ARBA" id="ARBA00048552"/>
    </source>
</evidence>
<comment type="catalytic activity">
    <reaction evidence="7">
        <text>RNA(n) + a ribonucleoside 5'-triphosphate = RNA(n+1) + diphosphate</text>
        <dbReference type="Rhea" id="RHEA:21248"/>
        <dbReference type="Rhea" id="RHEA-COMP:14527"/>
        <dbReference type="Rhea" id="RHEA-COMP:17342"/>
        <dbReference type="ChEBI" id="CHEBI:33019"/>
        <dbReference type="ChEBI" id="CHEBI:61557"/>
        <dbReference type="ChEBI" id="CHEBI:140395"/>
        <dbReference type="EC" id="2.7.7.6"/>
    </reaction>
</comment>
<dbReference type="Gene3D" id="2.40.50.100">
    <property type="match status" value="1"/>
</dbReference>
<keyword evidence="4" id="KW-0548">Nucleotidyltransferase</keyword>
<keyword evidence="5" id="KW-0479">Metal-binding</keyword>
<keyword evidence="2" id="KW-0240">DNA-directed RNA polymerase</keyword>
<dbReference type="GO" id="GO:0000428">
    <property type="term" value="C:DNA-directed RNA polymerase complex"/>
    <property type="evidence" value="ECO:0007669"/>
    <property type="project" value="UniProtKB-KW"/>
</dbReference>
<dbReference type="AlphaFoldDB" id="A0A0F9RT08"/>
<dbReference type="GO" id="GO:0003677">
    <property type="term" value="F:DNA binding"/>
    <property type="evidence" value="ECO:0007669"/>
    <property type="project" value="InterPro"/>
</dbReference>
<dbReference type="EC" id="2.7.7.6" evidence="1"/>
<evidence type="ECO:0000256" key="3">
    <source>
        <dbReference type="ARBA" id="ARBA00022679"/>
    </source>
</evidence>
<evidence type="ECO:0000256" key="4">
    <source>
        <dbReference type="ARBA" id="ARBA00022695"/>
    </source>
</evidence>
<dbReference type="GO" id="GO:0003899">
    <property type="term" value="F:DNA-directed RNA polymerase activity"/>
    <property type="evidence" value="ECO:0007669"/>
    <property type="project" value="UniProtKB-EC"/>
</dbReference>
<dbReference type="Pfam" id="PF04998">
    <property type="entry name" value="RNA_pol_Rpb1_5"/>
    <property type="match status" value="1"/>
</dbReference>
<dbReference type="GO" id="GO:0006351">
    <property type="term" value="P:DNA-templated transcription"/>
    <property type="evidence" value="ECO:0007669"/>
    <property type="project" value="InterPro"/>
</dbReference>